<dbReference type="AlphaFoldDB" id="A0A1R4I2M0"/>
<dbReference type="EMBL" id="FUKM01000051">
    <property type="protein sequence ID" value="SJN14072.1"/>
    <property type="molecule type" value="Genomic_DNA"/>
</dbReference>
<comment type="caution">
    <text evidence="1">The sequence shown here is derived from an EMBL/GenBank/DDBJ whole genome shotgun (WGS) entry which is preliminary data.</text>
</comment>
<accession>A0A1R4I2M0</accession>
<organism evidence="1 2">
    <name type="scientific">Halomonas citrativorans</name>
    <dbReference type="NCBI Taxonomy" id="2742612"/>
    <lineage>
        <taxon>Bacteria</taxon>
        <taxon>Pseudomonadati</taxon>
        <taxon>Pseudomonadota</taxon>
        <taxon>Gammaproteobacteria</taxon>
        <taxon>Oceanospirillales</taxon>
        <taxon>Halomonadaceae</taxon>
        <taxon>Halomonas</taxon>
    </lineage>
</organism>
<protein>
    <submittedName>
        <fullName evidence="1">Uncharacterized protein</fullName>
    </submittedName>
</protein>
<evidence type="ECO:0000313" key="1">
    <source>
        <dbReference type="EMBL" id="SJN14072.1"/>
    </source>
</evidence>
<reference evidence="1 2" key="1">
    <citation type="submission" date="2017-02" db="EMBL/GenBank/DDBJ databases">
        <authorList>
            <person name="Dridi B."/>
        </authorList>
    </citation>
    <scope>NUCLEOTIDE SEQUENCE [LARGE SCALE GENOMIC DNA]</scope>
    <source>
        <strain evidence="1 2">JB380</strain>
    </source>
</reference>
<dbReference type="OrthoDB" id="9946582at2"/>
<name>A0A1R4I2M0_9GAMM</name>
<dbReference type="RefSeq" id="WP_087109861.1">
    <property type="nucleotide sequence ID" value="NZ_FUKM01000051.1"/>
</dbReference>
<sequence>MKTEKIEQEYERQLASLPPLIRLKIKQMEEREYAQELIIAWLLSQVQKIPGLPQDHAQRFLSRQANLIEEESDPDTSSELVLLIDELRALVADYDASQ</sequence>
<dbReference type="Proteomes" id="UP000196331">
    <property type="component" value="Unassembled WGS sequence"/>
</dbReference>
<proteinExistence type="predicted"/>
<evidence type="ECO:0000313" key="2">
    <source>
        <dbReference type="Proteomes" id="UP000196331"/>
    </source>
</evidence>
<gene>
    <name evidence="1" type="ORF">CZ787_13310</name>
</gene>